<dbReference type="PANTHER" id="PTHR45418:SF1">
    <property type="entry name" value="CANCER_TESTIS ANTIGEN 55"/>
    <property type="match status" value="1"/>
</dbReference>
<dbReference type="Pfam" id="PF13087">
    <property type="entry name" value="AAA_12"/>
    <property type="match status" value="1"/>
</dbReference>
<dbReference type="Gene3D" id="3.40.50.300">
    <property type="entry name" value="P-loop containing nucleotide triphosphate hydrolases"/>
    <property type="match status" value="2"/>
</dbReference>
<evidence type="ECO:0000256" key="11">
    <source>
        <dbReference type="ARBA" id="ARBA00047984"/>
    </source>
</evidence>
<feature type="region of interest" description="Disordered" evidence="12">
    <location>
        <begin position="966"/>
        <end position="994"/>
    </location>
</feature>
<evidence type="ECO:0000256" key="8">
    <source>
        <dbReference type="ARBA" id="ARBA00022840"/>
    </source>
</evidence>
<sequence>MPSRFSLNELKNTGEQFLQYLIETRRQHVHDKGELKLIYEEFRLRDNERKPNFSNMIYGLCGTGKARRSPDGIYLSQFVRRTVVLPDQYLVLRNHQNQQVQIELDDGEKSCTRSQARKFIQSLKQSRSNFISAKNGISITSPHDLTNGRIRIPLQQNDQKTFTIRILNSSSESVILRQYKVLRRMWVFSFKDECNVSLENPILMSPDDIYEVQVCCSTNHYGYFPVTMVFEFKRENDRCSFHIGRFLSAVSNSKLAEDLAPTSPYIPYQRKFKTPIERIEDEGFPPESSLDYELEREIPLKDFYPPLHMRSEIRRGLFANQARTTEDRDLLSSPLSFQNYNKKFHMLIYFEEIQMDFDIRRYDQINQKMELDSRNKRLLVLHVPGVAESRPSVLRGDHLFVTLSDDRGKPKIISYKGYVHRVELEKVKLGFSQNLLRIFLKGLLFDVSFTFNRLPLKIQHRAVDLANERKLSEILFPVSSHGKTIVDSQHLSLYDKILEGNPEQYNAVRHIVSGISRPAPYLIFGPPGTGKTVTLVEAIKQVVKCISNCHVLACAPSNSAADLLCERIMKHVDHREIYRIIASSRDFQTVPEYIKPCCNWDKNKSSYVFPSKYELKNHKVIITTLVTAGRLVSANFPKGHFSHVFIDEAGHAVEPECVTAIAGILDVVDEKGNVHGGQLVLAGDPKQLGPILRSPVAIEHGLGVSLLERLMTQNELYKKVNDLYNPTFVTKLLRNYRSHPNILKIPNELFYDDELQVAADEIVSHSYCNWEKLPRKGFPIIFHGVLGKDEREGNSPSFFNVTEIEVLMMYLESLFQTQGKKGLSRISPKDIGIISPYRKQVEKIRQAIKIKLSGVSDVKELKVGSVEEFQGQERKVILISTVRSSQDYVKFDEDFSLGFLKNPKRFNVTITRAKALIILVGNPVILGKDANWSRFLKYCLENEGYTGFPFEDVFDDDSFADDFSTLDINDPPAGEETGESFIQQQAEPGWGREH</sequence>
<evidence type="ECO:0000256" key="10">
    <source>
        <dbReference type="ARBA" id="ARBA00023158"/>
    </source>
</evidence>
<evidence type="ECO:0000259" key="18">
    <source>
        <dbReference type="Pfam" id="PF21635"/>
    </source>
</evidence>
<evidence type="ECO:0000256" key="4">
    <source>
        <dbReference type="ARBA" id="ARBA00022490"/>
    </source>
</evidence>
<evidence type="ECO:0000256" key="12">
    <source>
        <dbReference type="SAM" id="MobiDB-lite"/>
    </source>
</evidence>
<feature type="domain" description="Helicase MOV-10-like beta-barrel" evidence="17">
    <location>
        <begin position="362"/>
        <end position="449"/>
    </location>
</feature>
<dbReference type="Pfam" id="PF21635">
    <property type="entry name" value="Mov-10_helical"/>
    <property type="match status" value="1"/>
</dbReference>
<evidence type="ECO:0000259" key="17">
    <source>
        <dbReference type="Pfam" id="PF21634"/>
    </source>
</evidence>
<feature type="domain" description="Helicase MOV-10 Ig-like" evidence="16">
    <location>
        <begin position="127"/>
        <end position="250"/>
    </location>
</feature>
<dbReference type="Proteomes" id="UP000812440">
    <property type="component" value="Chromosome 2"/>
</dbReference>
<dbReference type="EMBL" id="JAACNH010000002">
    <property type="protein sequence ID" value="KAG8450882.1"/>
    <property type="molecule type" value="Genomic_DNA"/>
</dbReference>
<dbReference type="CDD" id="cd18808">
    <property type="entry name" value="SF1_C_Upf1"/>
    <property type="match status" value="1"/>
</dbReference>
<keyword evidence="5" id="KW-0547">Nucleotide-binding</keyword>
<evidence type="ECO:0000256" key="7">
    <source>
        <dbReference type="ARBA" id="ARBA00022806"/>
    </source>
</evidence>
<dbReference type="InterPro" id="IPR041679">
    <property type="entry name" value="DNA2/NAM7-like_C"/>
</dbReference>
<dbReference type="GO" id="GO:0003723">
    <property type="term" value="F:RNA binding"/>
    <property type="evidence" value="ECO:0007669"/>
    <property type="project" value="UniProtKB-KW"/>
</dbReference>
<dbReference type="InterPro" id="IPR049080">
    <property type="entry name" value="MOV-10-like_beta-barrel"/>
</dbReference>
<dbReference type="FunFam" id="3.40.50.300:FF:001941">
    <property type="entry name" value="Mov10 RISC complex RNA helicase"/>
    <property type="match status" value="1"/>
</dbReference>
<proteinExistence type="inferred from homology"/>
<dbReference type="OrthoDB" id="6513042at2759"/>
<dbReference type="GO" id="GO:0032574">
    <property type="term" value="F:5'-3' RNA helicase activity"/>
    <property type="evidence" value="ECO:0007669"/>
    <property type="project" value="InterPro"/>
</dbReference>
<comment type="similarity">
    <text evidence="2">Belongs to the DNA2/NAM7 helicase family. SDE3 subfamily.</text>
</comment>
<evidence type="ECO:0000313" key="20">
    <source>
        <dbReference type="Proteomes" id="UP000812440"/>
    </source>
</evidence>
<evidence type="ECO:0000256" key="1">
    <source>
        <dbReference type="ARBA" id="ARBA00004201"/>
    </source>
</evidence>
<comment type="subcellular location">
    <subcellularLocation>
        <location evidence="1">Cytoplasm</location>
        <location evidence="1">P-body</location>
    </subcellularLocation>
</comment>
<dbReference type="GO" id="GO:0016787">
    <property type="term" value="F:hydrolase activity"/>
    <property type="evidence" value="ECO:0007669"/>
    <property type="project" value="UniProtKB-KW"/>
</dbReference>
<dbReference type="InterPro" id="IPR049079">
    <property type="entry name" value="Mov-10_helical"/>
</dbReference>
<dbReference type="InterPro" id="IPR049077">
    <property type="entry name" value="MOV-10_Ig-like"/>
</dbReference>
<gene>
    <name evidence="19" type="ORF">GDO86_003231</name>
</gene>
<dbReference type="FunFam" id="3.40.50.300:FF:000608">
    <property type="entry name" value="Mov10 RISC complex RNA helicase"/>
    <property type="match status" value="1"/>
</dbReference>
<dbReference type="Pfam" id="PF21633">
    <property type="entry name" value="MOV-10_Ig-like"/>
    <property type="match status" value="1"/>
</dbReference>
<evidence type="ECO:0000259" key="16">
    <source>
        <dbReference type="Pfam" id="PF21633"/>
    </source>
</evidence>
<accession>A0A8T2K2M8</accession>
<dbReference type="AlphaFoldDB" id="A0A8T2K2M8"/>
<keyword evidence="10" id="KW-0943">RNA-mediated gene silencing</keyword>
<feature type="domain" description="Helicase MOV-10 helical" evidence="18">
    <location>
        <begin position="300"/>
        <end position="361"/>
    </location>
</feature>
<comment type="caution">
    <text evidence="19">The sequence shown here is derived from an EMBL/GenBank/DDBJ whole genome shotgun (WGS) entry which is preliminary data.</text>
</comment>
<dbReference type="InterPro" id="IPR027417">
    <property type="entry name" value="P-loop_NTPase"/>
</dbReference>
<keyword evidence="4" id="KW-0963">Cytoplasm</keyword>
<dbReference type="Pfam" id="PF21632">
    <property type="entry name" value="MOV-10_N"/>
    <property type="match status" value="1"/>
</dbReference>
<dbReference type="GO" id="GO:0005524">
    <property type="term" value="F:ATP binding"/>
    <property type="evidence" value="ECO:0007669"/>
    <property type="project" value="UniProtKB-KW"/>
</dbReference>
<name>A0A8T2K2M8_9PIPI</name>
<evidence type="ECO:0000259" key="13">
    <source>
        <dbReference type="Pfam" id="PF13086"/>
    </source>
</evidence>
<dbReference type="GO" id="GO:0031047">
    <property type="term" value="P:regulatory ncRNA-mediated gene silencing"/>
    <property type="evidence" value="ECO:0007669"/>
    <property type="project" value="UniProtKB-KW"/>
</dbReference>
<feature type="domain" description="DNA2/NAM7 helicase helicase" evidence="13">
    <location>
        <begin position="612"/>
        <end position="694"/>
    </location>
</feature>
<comment type="catalytic activity">
    <reaction evidence="11">
        <text>ATP + H2O = ADP + phosphate + H(+)</text>
        <dbReference type="Rhea" id="RHEA:13065"/>
        <dbReference type="ChEBI" id="CHEBI:15377"/>
        <dbReference type="ChEBI" id="CHEBI:15378"/>
        <dbReference type="ChEBI" id="CHEBI:30616"/>
        <dbReference type="ChEBI" id="CHEBI:43474"/>
        <dbReference type="ChEBI" id="CHEBI:456216"/>
        <dbReference type="EC" id="3.6.4.13"/>
    </reaction>
</comment>
<keyword evidence="8" id="KW-0067">ATP-binding</keyword>
<evidence type="ECO:0000259" key="15">
    <source>
        <dbReference type="Pfam" id="PF21632"/>
    </source>
</evidence>
<keyword evidence="6" id="KW-0378">Hydrolase</keyword>
<evidence type="ECO:0000259" key="14">
    <source>
        <dbReference type="Pfam" id="PF13087"/>
    </source>
</evidence>
<organism evidence="19 20">
    <name type="scientific">Hymenochirus boettgeri</name>
    <name type="common">Congo dwarf clawed frog</name>
    <dbReference type="NCBI Taxonomy" id="247094"/>
    <lineage>
        <taxon>Eukaryota</taxon>
        <taxon>Metazoa</taxon>
        <taxon>Chordata</taxon>
        <taxon>Craniata</taxon>
        <taxon>Vertebrata</taxon>
        <taxon>Euteleostomi</taxon>
        <taxon>Amphibia</taxon>
        <taxon>Batrachia</taxon>
        <taxon>Anura</taxon>
        <taxon>Pipoidea</taxon>
        <taxon>Pipidae</taxon>
        <taxon>Pipinae</taxon>
        <taxon>Hymenochirus</taxon>
    </lineage>
</organism>
<dbReference type="EC" id="3.6.4.13" evidence="3"/>
<evidence type="ECO:0000256" key="3">
    <source>
        <dbReference type="ARBA" id="ARBA00012552"/>
    </source>
</evidence>
<dbReference type="InterPro" id="IPR026122">
    <property type="entry name" value="MOV-10/SDE3_DEXXQ/H-box"/>
</dbReference>
<evidence type="ECO:0000313" key="19">
    <source>
        <dbReference type="EMBL" id="KAG8450882.1"/>
    </source>
</evidence>
<evidence type="ECO:0000256" key="5">
    <source>
        <dbReference type="ARBA" id="ARBA00022741"/>
    </source>
</evidence>
<dbReference type="PANTHER" id="PTHR45418">
    <property type="entry name" value="CANCER/TESTIS ANTIGEN 55"/>
    <property type="match status" value="1"/>
</dbReference>
<reference evidence="19" key="1">
    <citation type="thesis" date="2020" institute="ProQuest LLC" country="789 East Eisenhower Parkway, Ann Arbor, MI, USA">
        <title>Comparative Genomics and Chromosome Evolution.</title>
        <authorList>
            <person name="Mudd A.B."/>
        </authorList>
    </citation>
    <scope>NUCLEOTIDE SEQUENCE</scope>
    <source>
        <strain evidence="19">Female2</strain>
        <tissue evidence="19">Blood</tissue>
    </source>
</reference>
<feature type="domain" description="Helicase MOV-10 N-terminal" evidence="15">
    <location>
        <begin position="11"/>
        <end position="67"/>
    </location>
</feature>
<keyword evidence="20" id="KW-1185">Reference proteome</keyword>
<dbReference type="InterPro" id="IPR047187">
    <property type="entry name" value="SF1_C_Upf1"/>
</dbReference>
<dbReference type="InterPro" id="IPR049075">
    <property type="entry name" value="MOV-10_N"/>
</dbReference>
<dbReference type="Pfam" id="PF13086">
    <property type="entry name" value="AAA_11"/>
    <property type="match status" value="2"/>
</dbReference>
<dbReference type="SUPFAM" id="SSF52540">
    <property type="entry name" value="P-loop containing nucleoside triphosphate hydrolases"/>
    <property type="match status" value="1"/>
</dbReference>
<evidence type="ECO:0000256" key="9">
    <source>
        <dbReference type="ARBA" id="ARBA00022884"/>
    </source>
</evidence>
<dbReference type="GO" id="GO:0000932">
    <property type="term" value="C:P-body"/>
    <property type="evidence" value="ECO:0007669"/>
    <property type="project" value="UniProtKB-SubCell"/>
</dbReference>
<keyword evidence="7" id="KW-0347">Helicase</keyword>
<dbReference type="CDD" id="cd18038">
    <property type="entry name" value="DEXXQc_Helz-like"/>
    <property type="match status" value="1"/>
</dbReference>
<feature type="domain" description="DNA2/NAM7 helicase helicase" evidence="13">
    <location>
        <begin position="501"/>
        <end position="587"/>
    </location>
</feature>
<dbReference type="InterPro" id="IPR041677">
    <property type="entry name" value="DNA2/NAM7_AAA_11"/>
</dbReference>
<dbReference type="Pfam" id="PF21634">
    <property type="entry name" value="MOV-10_beta-barrel"/>
    <property type="match status" value="1"/>
</dbReference>
<evidence type="ECO:0000256" key="6">
    <source>
        <dbReference type="ARBA" id="ARBA00022801"/>
    </source>
</evidence>
<evidence type="ECO:0000256" key="2">
    <source>
        <dbReference type="ARBA" id="ARBA00005601"/>
    </source>
</evidence>
<feature type="domain" description="DNA2/NAM7 helicase-like C-terminal" evidence="14">
    <location>
        <begin position="703"/>
        <end position="922"/>
    </location>
</feature>
<keyword evidence="9" id="KW-0694">RNA-binding</keyword>
<protein>
    <recommendedName>
        <fullName evidence="3">RNA helicase</fullName>
        <ecNumber evidence="3">3.6.4.13</ecNumber>
    </recommendedName>
</protein>